<accession>A0A1I1XYK7</accession>
<dbReference type="GO" id="GO:0004475">
    <property type="term" value="F:mannose-1-phosphate guanylyltransferase (GTP) activity"/>
    <property type="evidence" value="ECO:0007669"/>
    <property type="project" value="TreeGrafter"/>
</dbReference>
<proteinExistence type="predicted"/>
<protein>
    <submittedName>
        <fullName evidence="3">Mannose-1-phosphate guanylyltransferase</fullName>
    </submittedName>
</protein>
<keyword evidence="3" id="KW-0548">Nucleotidyltransferase</keyword>
<dbReference type="Pfam" id="PF00483">
    <property type="entry name" value="NTP_transferase"/>
    <property type="match status" value="1"/>
</dbReference>
<dbReference type="PANTHER" id="PTHR46390">
    <property type="entry name" value="MANNOSE-1-PHOSPHATE GUANYLYLTRANSFERASE"/>
    <property type="match status" value="1"/>
</dbReference>
<gene>
    <name evidence="3" type="ORF">SAMN05216378_2398</name>
</gene>
<dbReference type="PANTHER" id="PTHR46390:SF1">
    <property type="entry name" value="MANNOSE-1-PHOSPHATE GUANYLYLTRANSFERASE"/>
    <property type="match status" value="1"/>
</dbReference>
<dbReference type="STRING" id="1045775.SAMN05216378_2398"/>
<dbReference type="Gene3D" id="2.60.120.10">
    <property type="entry name" value="Jelly Rolls"/>
    <property type="match status" value="1"/>
</dbReference>
<dbReference type="Gene3D" id="3.90.550.10">
    <property type="entry name" value="Spore Coat Polysaccharide Biosynthesis Protein SpsA, Chain A"/>
    <property type="match status" value="1"/>
</dbReference>
<dbReference type="InterPro" id="IPR051161">
    <property type="entry name" value="Mannose-6P_isomerase_type2"/>
</dbReference>
<feature type="domain" description="Nucleotidyl transferase" evidence="1">
    <location>
        <begin position="9"/>
        <end position="136"/>
    </location>
</feature>
<dbReference type="InterPro" id="IPR011051">
    <property type="entry name" value="RmlC_Cupin_sf"/>
</dbReference>
<keyword evidence="3" id="KW-0808">Transferase</keyword>
<reference evidence="4" key="1">
    <citation type="submission" date="2016-10" db="EMBL/GenBank/DDBJ databases">
        <authorList>
            <person name="Varghese N."/>
            <person name="Submissions S."/>
        </authorList>
    </citation>
    <scope>NUCLEOTIDE SEQUENCE [LARGE SCALE GENOMIC DNA]</scope>
    <source>
        <strain evidence="4">CGMCC 1.10784</strain>
    </source>
</reference>
<feature type="domain" description="Cupin type-2" evidence="2">
    <location>
        <begin position="331"/>
        <end position="378"/>
    </location>
</feature>
<dbReference type="GO" id="GO:0009298">
    <property type="term" value="P:GDP-mannose biosynthetic process"/>
    <property type="evidence" value="ECO:0007669"/>
    <property type="project" value="TreeGrafter"/>
</dbReference>
<evidence type="ECO:0000313" key="3">
    <source>
        <dbReference type="EMBL" id="SFE12219.1"/>
    </source>
</evidence>
<dbReference type="SUPFAM" id="SSF51182">
    <property type="entry name" value="RmlC-like cupins"/>
    <property type="match status" value="1"/>
</dbReference>
<evidence type="ECO:0000259" key="1">
    <source>
        <dbReference type="Pfam" id="PF00483"/>
    </source>
</evidence>
<dbReference type="InterPro" id="IPR005835">
    <property type="entry name" value="NTP_transferase_dom"/>
</dbReference>
<dbReference type="SUPFAM" id="SSF53448">
    <property type="entry name" value="Nucleotide-diphospho-sugar transferases"/>
    <property type="match status" value="1"/>
</dbReference>
<dbReference type="InterPro" id="IPR014710">
    <property type="entry name" value="RmlC-like_jellyroll"/>
</dbReference>
<dbReference type="OrthoDB" id="2517810at2"/>
<evidence type="ECO:0000313" key="4">
    <source>
        <dbReference type="Proteomes" id="UP000198855"/>
    </source>
</evidence>
<sequence>MGEQQVRLVLLAGGQGRRMWPLSHAKRAKQLLPLLPGAEGDRESLLQRLWRQLGQVGMQQDTFIAIGHNQAEALRNQISFSLNVIREPEAKGIFPAVALAASYLYSVASMPLHETVAVVPSDLYLEEEEWLEALKELPEQLRRHQLNHVITSDGSGIVVFRLESVISALAEEGLPISYEQLYRRYEGIHSKLEMVMTRLFEGSPTFRMPELPCHRINSWNSLAAALPENASIYNDSAVPVIMMGLKDITVAISATGILIADQRAVMQPEKLLNPCADEQLPLVPGYEAGNWGSAVVINCTYDEDGQQSITRKLEVNEGGYLNYVFYMKRKQIWTVLAGVGELIRNEERTIVRTGDVIEIMPGQRHTVHARSRLSILEVHFGTALMEDDRIVLADHWEEVSPAM</sequence>
<name>A0A1I1XYK7_9BACL</name>
<dbReference type="Proteomes" id="UP000198855">
    <property type="component" value="Unassembled WGS sequence"/>
</dbReference>
<organism evidence="3 4">
    <name type="scientific">Paenibacillus catalpae</name>
    <dbReference type="NCBI Taxonomy" id="1045775"/>
    <lineage>
        <taxon>Bacteria</taxon>
        <taxon>Bacillati</taxon>
        <taxon>Bacillota</taxon>
        <taxon>Bacilli</taxon>
        <taxon>Bacillales</taxon>
        <taxon>Paenibacillaceae</taxon>
        <taxon>Paenibacillus</taxon>
    </lineage>
</organism>
<evidence type="ECO:0000259" key="2">
    <source>
        <dbReference type="Pfam" id="PF07883"/>
    </source>
</evidence>
<dbReference type="InterPro" id="IPR029044">
    <property type="entry name" value="Nucleotide-diphossugar_trans"/>
</dbReference>
<dbReference type="RefSeq" id="WP_091184996.1">
    <property type="nucleotide sequence ID" value="NZ_FOMT01000002.1"/>
</dbReference>
<dbReference type="InterPro" id="IPR013096">
    <property type="entry name" value="Cupin_2"/>
</dbReference>
<dbReference type="AlphaFoldDB" id="A0A1I1XYK7"/>
<dbReference type="Pfam" id="PF07883">
    <property type="entry name" value="Cupin_2"/>
    <property type="match status" value="1"/>
</dbReference>
<dbReference type="EMBL" id="FOMT01000002">
    <property type="protein sequence ID" value="SFE12219.1"/>
    <property type="molecule type" value="Genomic_DNA"/>
</dbReference>
<keyword evidence="4" id="KW-1185">Reference proteome</keyword>